<dbReference type="Pfam" id="PF07690">
    <property type="entry name" value="MFS_1"/>
    <property type="match status" value="1"/>
</dbReference>
<feature type="transmembrane region" description="Helical" evidence="9">
    <location>
        <begin position="446"/>
        <end position="467"/>
    </location>
</feature>
<accession>A0AAV9MZ26</accession>
<dbReference type="GO" id="GO:0005886">
    <property type="term" value="C:plasma membrane"/>
    <property type="evidence" value="ECO:0007669"/>
    <property type="project" value="UniProtKB-SubCell"/>
</dbReference>
<evidence type="ECO:0000313" key="11">
    <source>
        <dbReference type="Proteomes" id="UP001358417"/>
    </source>
</evidence>
<proteinExistence type="inferred from homology"/>
<evidence type="ECO:0000256" key="3">
    <source>
        <dbReference type="ARBA" id="ARBA00022475"/>
    </source>
</evidence>
<evidence type="ECO:0000256" key="7">
    <source>
        <dbReference type="ARBA" id="ARBA00037968"/>
    </source>
</evidence>
<comment type="subcellular location">
    <subcellularLocation>
        <location evidence="1">Cell membrane</location>
        <topology evidence="1">Multi-pass membrane protein</topology>
    </subcellularLocation>
</comment>
<evidence type="ECO:0000256" key="6">
    <source>
        <dbReference type="ARBA" id="ARBA00023136"/>
    </source>
</evidence>
<feature type="region of interest" description="Disordered" evidence="8">
    <location>
        <begin position="1"/>
        <end position="21"/>
    </location>
</feature>
<keyword evidence="5 9" id="KW-1133">Transmembrane helix</keyword>
<keyword evidence="4 9" id="KW-0812">Transmembrane</keyword>
<evidence type="ECO:0000256" key="2">
    <source>
        <dbReference type="ARBA" id="ARBA00022448"/>
    </source>
</evidence>
<name>A0AAV9MZ26_9EURO</name>
<keyword evidence="2" id="KW-0813">Transport</keyword>
<evidence type="ECO:0000256" key="9">
    <source>
        <dbReference type="SAM" id="Phobius"/>
    </source>
</evidence>
<dbReference type="FunFam" id="1.20.1250.20:FF:000065">
    <property type="entry name" value="Putative MFS pantothenate transporter"/>
    <property type="match status" value="1"/>
</dbReference>
<dbReference type="FunFam" id="1.20.1250.20:FF:000386">
    <property type="entry name" value="MFS general substrate transporter"/>
    <property type="match status" value="1"/>
</dbReference>
<dbReference type="PANTHER" id="PTHR43791">
    <property type="entry name" value="PERMEASE-RELATED"/>
    <property type="match status" value="1"/>
</dbReference>
<feature type="compositionally biased region" description="Low complexity" evidence="8">
    <location>
        <begin position="483"/>
        <end position="504"/>
    </location>
</feature>
<sequence length="504" mass="57236">MSKQIEPIVTNDDGDHQPPIQSVPKRPWKSYIWDTFDKSPEERKFLFKLDAGMLTFTCLGYFIRFLDQANLNNAFVSGMKEDLNMLGNQYNYAQTLWTVGYIIGEIPSNLVLTKIRPSIWIPTLELIWSVLTICTCRVTSVNQLYALRFFIGLAEAGFFPGVMYMLGSWYGKNELGKRSVIFHVSGALATMFSGYLMTAVIGLGGRLGHRGWQWLFIMDGVISLPVAVSSFFFLPDLPHNTRVFYLNKDDLALAEQRIKSFGRAKREGFSKEKLRKIFSRWHIWVFPLMAVFGGGASGVGQPFFAFYLKQSKNPKYTLAQINNYPTTQAAVMVVAELTYAWIADGPLNGKRWPVMLFAATLSPVFWISLLVWNIPEWWRWFCYITLQQVIALVPLNLIWANEVCSDDNEERALVVAVINTIQYAQSAWLQLLIWKQTDSPRYKKGFPTAIAFSFVVIGIIFLIRHLAKREAEQKKSQRDQIESDSGVVSSSNASEVAVEPGKSG</sequence>
<evidence type="ECO:0008006" key="12">
    <source>
        <dbReference type="Google" id="ProtNLM"/>
    </source>
</evidence>
<dbReference type="AlphaFoldDB" id="A0AAV9MZ26"/>
<dbReference type="GO" id="GO:0022857">
    <property type="term" value="F:transmembrane transporter activity"/>
    <property type="evidence" value="ECO:0007669"/>
    <property type="project" value="InterPro"/>
</dbReference>
<feature type="transmembrane region" description="Helical" evidence="9">
    <location>
        <begin position="179"/>
        <end position="202"/>
    </location>
</feature>
<feature type="transmembrane region" description="Helical" evidence="9">
    <location>
        <begin position="214"/>
        <end position="234"/>
    </location>
</feature>
<dbReference type="Gene3D" id="1.20.1250.20">
    <property type="entry name" value="MFS general substrate transporter like domains"/>
    <property type="match status" value="2"/>
</dbReference>
<dbReference type="SUPFAM" id="SSF103473">
    <property type="entry name" value="MFS general substrate transporter"/>
    <property type="match status" value="1"/>
</dbReference>
<feature type="transmembrane region" description="Helical" evidence="9">
    <location>
        <begin position="378"/>
        <end position="400"/>
    </location>
</feature>
<dbReference type="InterPro" id="IPR011701">
    <property type="entry name" value="MFS"/>
</dbReference>
<dbReference type="Proteomes" id="UP001358417">
    <property type="component" value="Unassembled WGS sequence"/>
</dbReference>
<keyword evidence="6 9" id="KW-0472">Membrane</keyword>
<comment type="similarity">
    <text evidence="7">Belongs to the major facilitator superfamily. Allantoate permease family.</text>
</comment>
<organism evidence="10 11">
    <name type="scientific">Exophiala bonariae</name>
    <dbReference type="NCBI Taxonomy" id="1690606"/>
    <lineage>
        <taxon>Eukaryota</taxon>
        <taxon>Fungi</taxon>
        <taxon>Dikarya</taxon>
        <taxon>Ascomycota</taxon>
        <taxon>Pezizomycotina</taxon>
        <taxon>Eurotiomycetes</taxon>
        <taxon>Chaetothyriomycetidae</taxon>
        <taxon>Chaetothyriales</taxon>
        <taxon>Herpotrichiellaceae</taxon>
        <taxon>Exophiala</taxon>
    </lineage>
</organism>
<feature type="compositionally biased region" description="Basic and acidic residues" evidence="8">
    <location>
        <begin position="472"/>
        <end position="481"/>
    </location>
</feature>
<dbReference type="RefSeq" id="XP_064702508.1">
    <property type="nucleotide sequence ID" value="XM_064850842.1"/>
</dbReference>
<dbReference type="InterPro" id="IPR036259">
    <property type="entry name" value="MFS_trans_sf"/>
</dbReference>
<reference evidence="10 11" key="1">
    <citation type="submission" date="2023-08" db="EMBL/GenBank/DDBJ databases">
        <title>Black Yeasts Isolated from many extreme environments.</title>
        <authorList>
            <person name="Coleine C."/>
            <person name="Stajich J.E."/>
            <person name="Selbmann L."/>
        </authorList>
    </citation>
    <scope>NUCLEOTIDE SEQUENCE [LARGE SCALE GENOMIC DNA]</scope>
    <source>
        <strain evidence="10 11">CCFEE 5792</strain>
    </source>
</reference>
<dbReference type="EMBL" id="JAVRRD010000028">
    <property type="protein sequence ID" value="KAK5046935.1"/>
    <property type="molecule type" value="Genomic_DNA"/>
</dbReference>
<keyword evidence="3" id="KW-1003">Cell membrane</keyword>
<feature type="transmembrane region" description="Helical" evidence="9">
    <location>
        <begin position="354"/>
        <end position="372"/>
    </location>
</feature>
<feature type="transmembrane region" description="Helical" evidence="9">
    <location>
        <begin position="146"/>
        <end position="167"/>
    </location>
</feature>
<evidence type="ECO:0000256" key="4">
    <source>
        <dbReference type="ARBA" id="ARBA00022692"/>
    </source>
</evidence>
<feature type="transmembrane region" description="Helical" evidence="9">
    <location>
        <begin position="324"/>
        <end position="342"/>
    </location>
</feature>
<evidence type="ECO:0000256" key="1">
    <source>
        <dbReference type="ARBA" id="ARBA00004651"/>
    </source>
</evidence>
<evidence type="ECO:0000313" key="10">
    <source>
        <dbReference type="EMBL" id="KAK5046935.1"/>
    </source>
</evidence>
<comment type="caution">
    <text evidence="10">The sequence shown here is derived from an EMBL/GenBank/DDBJ whole genome shotgun (WGS) entry which is preliminary data.</text>
</comment>
<dbReference type="GeneID" id="89975455"/>
<gene>
    <name evidence="10" type="ORF">LTR84_007289</name>
</gene>
<evidence type="ECO:0000256" key="5">
    <source>
        <dbReference type="ARBA" id="ARBA00022989"/>
    </source>
</evidence>
<dbReference type="PANTHER" id="PTHR43791:SF39">
    <property type="entry name" value="TRANSPORTER LIZ1_SEO1, PUTATIVE (AFU_ORTHOLOGUE AFUA_3G00980)-RELATED"/>
    <property type="match status" value="1"/>
</dbReference>
<evidence type="ECO:0000256" key="8">
    <source>
        <dbReference type="SAM" id="MobiDB-lite"/>
    </source>
</evidence>
<protein>
    <recommendedName>
        <fullName evidence="12">Major facilitator superfamily (MFS) profile domain-containing protein</fullName>
    </recommendedName>
</protein>
<feature type="transmembrane region" description="Helical" evidence="9">
    <location>
        <begin position="281"/>
        <end position="304"/>
    </location>
</feature>
<keyword evidence="11" id="KW-1185">Reference proteome</keyword>
<feature type="region of interest" description="Disordered" evidence="8">
    <location>
        <begin position="472"/>
        <end position="504"/>
    </location>
</feature>